<dbReference type="Gene3D" id="3.50.50.60">
    <property type="entry name" value="FAD/NAD(P)-binding domain"/>
    <property type="match status" value="2"/>
</dbReference>
<keyword evidence="7" id="KW-1185">Reference proteome</keyword>
<dbReference type="PANTHER" id="PTHR43400:SF10">
    <property type="entry name" value="3-OXOSTEROID 1-DEHYDROGENASE"/>
    <property type="match status" value="1"/>
</dbReference>
<accession>A0ABY7ZLN9</accession>
<dbReference type="InterPro" id="IPR003953">
    <property type="entry name" value="FAD-dep_OxRdtase_2_FAD-bd"/>
</dbReference>
<feature type="domain" description="FAD-dependent oxidoreductase 2 FAD-binding" evidence="5">
    <location>
        <begin position="8"/>
        <end position="509"/>
    </location>
</feature>
<dbReference type="RefSeq" id="WP_275030365.1">
    <property type="nucleotide sequence ID" value="NZ_CP118615.1"/>
</dbReference>
<dbReference type="InterPro" id="IPR036188">
    <property type="entry name" value="FAD/NAD-bd_sf"/>
</dbReference>
<dbReference type="SUPFAM" id="SSF56425">
    <property type="entry name" value="Succinate dehydrogenase/fumarate reductase flavoprotein, catalytic domain"/>
    <property type="match status" value="1"/>
</dbReference>
<sequence length="547" mass="58769">MRWDEEYDLVCVGGGIGGLAGAIRGHHLGLSTVVLEKSPWLGGVASYSGGNCFLPGTALARDAGYHDDPDDAERYLSWVAGDGVAIDRRLLRAFLAAVPEAVAFFHDTARVPFRVIAYLPDHYYPAGPGSRPGGRLFEVAVDEATLGEWAAACWPSPHFPFEEGASRNDLYEGGDRVFHPDQPPAGRLRTFGPGLVAGFVRAACVDRNIPVHRRTRVRELVQATDGTILGVRADGPDGLRTLRARRGVLLATGSYGNAPDVARTEGLPELIECSPPVLDGDHLTLTDPTRAALIRAGEAFTALGFHTPGETHPGSDVPLYRQAFASIGFPHSMVVNRRGERFGDESHISYLVNAIKAFDVGERRFRNHPCFLVVDDRFRQRYPLGPFPPGAAWPADLPHADDLGSLADLLGVDRALVDTVAAFNAHARAGRDPEFGRGDFPHARIVNGDPAYPNPNLGPIEQPPFWGIRLSLLGVGIYSLGLAIDPQARALTRAGEPVPGLYATGNAVAHAELPRYHGGFANARNIVYAYLAAGHAARRADPVTTLG</sequence>
<evidence type="ECO:0000313" key="7">
    <source>
        <dbReference type="Proteomes" id="UP001219605"/>
    </source>
</evidence>
<dbReference type="PANTHER" id="PTHR43400">
    <property type="entry name" value="FUMARATE REDUCTASE"/>
    <property type="match status" value="1"/>
</dbReference>
<name>A0ABY7ZLN9_9ACTN</name>
<reference evidence="6 7" key="1">
    <citation type="submission" date="2023-02" db="EMBL/GenBank/DDBJ databases">
        <authorList>
            <person name="Mo P."/>
        </authorList>
    </citation>
    <scope>NUCLEOTIDE SEQUENCE [LARGE SCALE GENOMIC DNA]</scope>
    <source>
        <strain evidence="6 7">HUAS 3</strain>
    </source>
</reference>
<organism evidence="6 7">
    <name type="scientific">Micromonospora cathayae</name>
    <dbReference type="NCBI Taxonomy" id="3028804"/>
    <lineage>
        <taxon>Bacteria</taxon>
        <taxon>Bacillati</taxon>
        <taxon>Actinomycetota</taxon>
        <taxon>Actinomycetes</taxon>
        <taxon>Micromonosporales</taxon>
        <taxon>Micromonosporaceae</taxon>
        <taxon>Micromonospora</taxon>
    </lineage>
</organism>
<evidence type="ECO:0000259" key="5">
    <source>
        <dbReference type="Pfam" id="PF00890"/>
    </source>
</evidence>
<dbReference type="EMBL" id="CP118615">
    <property type="protein sequence ID" value="WDZ83807.1"/>
    <property type="molecule type" value="Genomic_DNA"/>
</dbReference>
<dbReference type="Proteomes" id="UP001219605">
    <property type="component" value="Chromosome"/>
</dbReference>
<protein>
    <submittedName>
        <fullName evidence="6">FAD-binding protein</fullName>
    </submittedName>
</protein>
<dbReference type="Gene3D" id="3.90.700.10">
    <property type="entry name" value="Succinate dehydrogenase/fumarate reductase flavoprotein, catalytic domain"/>
    <property type="match status" value="1"/>
</dbReference>
<dbReference type="SUPFAM" id="SSF51905">
    <property type="entry name" value="FAD/NAD(P)-binding domain"/>
    <property type="match status" value="1"/>
</dbReference>
<evidence type="ECO:0000313" key="6">
    <source>
        <dbReference type="EMBL" id="WDZ83807.1"/>
    </source>
</evidence>
<dbReference type="Pfam" id="PF00890">
    <property type="entry name" value="FAD_binding_2"/>
    <property type="match status" value="1"/>
</dbReference>
<dbReference type="InterPro" id="IPR050315">
    <property type="entry name" value="FAD-oxidoreductase_2"/>
</dbReference>
<proteinExistence type="predicted"/>
<gene>
    <name evidence="6" type="ORF">PVK37_25590</name>
</gene>
<dbReference type="InterPro" id="IPR027477">
    <property type="entry name" value="Succ_DH/fumarate_Rdtase_cat_sf"/>
</dbReference>
<keyword evidence="2" id="KW-0285">Flavoprotein</keyword>
<comment type="cofactor">
    <cofactor evidence="1">
        <name>FAD</name>
        <dbReference type="ChEBI" id="CHEBI:57692"/>
    </cofactor>
</comment>
<evidence type="ECO:0000256" key="2">
    <source>
        <dbReference type="ARBA" id="ARBA00022630"/>
    </source>
</evidence>
<evidence type="ECO:0000256" key="1">
    <source>
        <dbReference type="ARBA" id="ARBA00001974"/>
    </source>
</evidence>
<evidence type="ECO:0000256" key="4">
    <source>
        <dbReference type="ARBA" id="ARBA00023002"/>
    </source>
</evidence>
<keyword evidence="4" id="KW-0560">Oxidoreductase</keyword>
<evidence type="ECO:0000256" key="3">
    <source>
        <dbReference type="ARBA" id="ARBA00022827"/>
    </source>
</evidence>
<keyword evidence="3" id="KW-0274">FAD</keyword>